<gene>
    <name evidence="2" type="ORF">C8A05DRAFT_19545</name>
</gene>
<evidence type="ECO:0000313" key="3">
    <source>
        <dbReference type="Proteomes" id="UP001303889"/>
    </source>
</evidence>
<feature type="non-terminal residue" evidence="2">
    <location>
        <position position="1"/>
    </location>
</feature>
<sequence>SERAPESVPVQISCLNNVLSLWYEDTRKSAGMMVSEPLARLMKECLVTVAASIGTYNGRGSNPLGISQSAYGSMRACPLRIIIYGFLSEKDDVADLLAEGGLFLQYPEESEYDRRVKYLNPMYLLPPGKEMPRIWKPSTAGGPKNGDDSVDDEELGEVGRSRMLRIFDDPCGPAEGLMLKLKQSTRIISTLKEYVRITYSRRRALQRK</sequence>
<accession>A0AAN6MCV4</accession>
<dbReference type="Proteomes" id="UP001303889">
    <property type="component" value="Unassembled WGS sequence"/>
</dbReference>
<reference evidence="2" key="1">
    <citation type="journal article" date="2023" name="Mol. Phylogenet. Evol.">
        <title>Genome-scale phylogeny and comparative genomics of the fungal order Sordariales.</title>
        <authorList>
            <person name="Hensen N."/>
            <person name="Bonometti L."/>
            <person name="Westerberg I."/>
            <person name="Brannstrom I.O."/>
            <person name="Guillou S."/>
            <person name="Cros-Aarteil S."/>
            <person name="Calhoun S."/>
            <person name="Haridas S."/>
            <person name="Kuo A."/>
            <person name="Mondo S."/>
            <person name="Pangilinan J."/>
            <person name="Riley R."/>
            <person name="LaButti K."/>
            <person name="Andreopoulos B."/>
            <person name="Lipzen A."/>
            <person name="Chen C."/>
            <person name="Yan M."/>
            <person name="Daum C."/>
            <person name="Ng V."/>
            <person name="Clum A."/>
            <person name="Steindorff A."/>
            <person name="Ohm R.A."/>
            <person name="Martin F."/>
            <person name="Silar P."/>
            <person name="Natvig D.O."/>
            <person name="Lalanne C."/>
            <person name="Gautier V."/>
            <person name="Ament-Velasquez S.L."/>
            <person name="Kruys A."/>
            <person name="Hutchinson M.I."/>
            <person name="Powell A.J."/>
            <person name="Barry K."/>
            <person name="Miller A.N."/>
            <person name="Grigoriev I.V."/>
            <person name="Debuchy R."/>
            <person name="Gladieux P."/>
            <person name="Hiltunen Thoren M."/>
            <person name="Johannesson H."/>
        </authorList>
    </citation>
    <scope>NUCLEOTIDE SEQUENCE</scope>
    <source>
        <strain evidence="2">CBS 103.79</strain>
    </source>
</reference>
<evidence type="ECO:0000256" key="1">
    <source>
        <dbReference type="SAM" id="MobiDB-lite"/>
    </source>
</evidence>
<comment type="caution">
    <text evidence="2">The sequence shown here is derived from an EMBL/GenBank/DDBJ whole genome shotgun (WGS) entry which is preliminary data.</text>
</comment>
<dbReference type="EMBL" id="MU856079">
    <property type="protein sequence ID" value="KAK3897746.1"/>
    <property type="molecule type" value="Genomic_DNA"/>
</dbReference>
<keyword evidence="3" id="KW-1185">Reference proteome</keyword>
<reference evidence="2" key="2">
    <citation type="submission" date="2023-05" db="EMBL/GenBank/DDBJ databases">
        <authorList>
            <consortium name="Lawrence Berkeley National Laboratory"/>
            <person name="Steindorff A."/>
            <person name="Hensen N."/>
            <person name="Bonometti L."/>
            <person name="Westerberg I."/>
            <person name="Brannstrom I.O."/>
            <person name="Guillou S."/>
            <person name="Cros-Aarteil S."/>
            <person name="Calhoun S."/>
            <person name="Haridas S."/>
            <person name="Kuo A."/>
            <person name="Mondo S."/>
            <person name="Pangilinan J."/>
            <person name="Riley R."/>
            <person name="Labutti K."/>
            <person name="Andreopoulos B."/>
            <person name="Lipzen A."/>
            <person name="Chen C."/>
            <person name="Yanf M."/>
            <person name="Daum C."/>
            <person name="Ng V."/>
            <person name="Clum A."/>
            <person name="Ohm R."/>
            <person name="Martin F."/>
            <person name="Silar P."/>
            <person name="Natvig D."/>
            <person name="Lalanne C."/>
            <person name="Gautier V."/>
            <person name="Ament-Velasquez S.L."/>
            <person name="Kruys A."/>
            <person name="Hutchinson M.I."/>
            <person name="Powell A.J."/>
            <person name="Barry K."/>
            <person name="Miller A.N."/>
            <person name="Grigoriev I.V."/>
            <person name="Debuchy R."/>
            <person name="Gladieux P."/>
            <person name="Thoren M.H."/>
            <person name="Johannesson H."/>
        </authorList>
    </citation>
    <scope>NUCLEOTIDE SEQUENCE</scope>
    <source>
        <strain evidence="2">CBS 103.79</strain>
    </source>
</reference>
<organism evidence="2 3">
    <name type="scientific">Staphylotrichum tortipilum</name>
    <dbReference type="NCBI Taxonomy" id="2831512"/>
    <lineage>
        <taxon>Eukaryota</taxon>
        <taxon>Fungi</taxon>
        <taxon>Dikarya</taxon>
        <taxon>Ascomycota</taxon>
        <taxon>Pezizomycotina</taxon>
        <taxon>Sordariomycetes</taxon>
        <taxon>Sordariomycetidae</taxon>
        <taxon>Sordariales</taxon>
        <taxon>Chaetomiaceae</taxon>
        <taxon>Staphylotrichum</taxon>
    </lineage>
</organism>
<protein>
    <submittedName>
        <fullName evidence="2">Uncharacterized protein</fullName>
    </submittedName>
</protein>
<name>A0AAN6MCV4_9PEZI</name>
<evidence type="ECO:0000313" key="2">
    <source>
        <dbReference type="EMBL" id="KAK3897746.1"/>
    </source>
</evidence>
<dbReference type="AlphaFoldDB" id="A0AAN6MCV4"/>
<feature type="region of interest" description="Disordered" evidence="1">
    <location>
        <begin position="134"/>
        <end position="154"/>
    </location>
</feature>
<proteinExistence type="predicted"/>